<sequence>MSSLPMPVVFLGHGSPMNAIEDNPWSRTWRELGQRLRRPRAILCISAHWETAGPKLTGNGKPETIHDFYGFPQALFDVQYRAPGDHALAGRAAELLGEDAGARIDPRRGLDHGAWSVLLPMYPDADIPIVQLGIDTRRPGDWHYALARRLAPLRDEGVLVVGSGNIVHNLRLFDYHATVGEPWAVRFRDLVTDHIRAGRHAAVADWPSLPDAALAVPTPEHYIPLLYALANAREGDVVAFFNDDVRGSMAMTSLLIGTP</sequence>
<dbReference type="InterPro" id="IPR014436">
    <property type="entry name" value="Extradiol_dOase_DODA"/>
</dbReference>
<dbReference type="Pfam" id="PF02900">
    <property type="entry name" value="LigB"/>
    <property type="match status" value="1"/>
</dbReference>
<keyword evidence="8" id="KW-1185">Reference proteome</keyword>
<keyword evidence="7" id="KW-0223">Dioxygenase</keyword>
<comment type="caution">
    <text evidence="7">The sequence shown here is derived from an EMBL/GenBank/DDBJ whole genome shotgun (WGS) entry which is preliminary data.</text>
</comment>
<evidence type="ECO:0000256" key="2">
    <source>
        <dbReference type="ARBA" id="ARBA00007581"/>
    </source>
</evidence>
<comment type="cofactor">
    <cofactor evidence="1">
        <name>Zn(2+)</name>
        <dbReference type="ChEBI" id="CHEBI:29105"/>
    </cofactor>
</comment>
<keyword evidence="3" id="KW-0479">Metal-binding</keyword>
<evidence type="ECO:0000256" key="3">
    <source>
        <dbReference type="ARBA" id="ARBA00022723"/>
    </source>
</evidence>
<dbReference type="PANTHER" id="PTHR30096">
    <property type="entry name" value="4,5-DOPA DIOXYGENASE EXTRADIOL-LIKE PROTEIN"/>
    <property type="match status" value="1"/>
</dbReference>
<dbReference type="GO" id="GO:0051213">
    <property type="term" value="F:dioxygenase activity"/>
    <property type="evidence" value="ECO:0007669"/>
    <property type="project" value="UniProtKB-KW"/>
</dbReference>
<dbReference type="PIRSF" id="PIRSF006157">
    <property type="entry name" value="Doxgns_DODA"/>
    <property type="match status" value="1"/>
</dbReference>
<dbReference type="SUPFAM" id="SSF53213">
    <property type="entry name" value="LigB-like"/>
    <property type="match status" value="1"/>
</dbReference>
<comment type="similarity">
    <text evidence="2">Belongs to the DODA-type extradiol aromatic ring-opening dioxygenase family.</text>
</comment>
<keyword evidence="4" id="KW-0862">Zinc</keyword>
<evidence type="ECO:0000256" key="4">
    <source>
        <dbReference type="ARBA" id="ARBA00022833"/>
    </source>
</evidence>
<protein>
    <submittedName>
        <fullName evidence="7">4,5-DOPA dioxygenase extradiol</fullName>
    </submittedName>
</protein>
<feature type="domain" description="Extradiol ring-cleavage dioxygenase class III enzyme subunit B" evidence="6">
    <location>
        <begin position="10"/>
        <end position="234"/>
    </location>
</feature>
<proteinExistence type="inferred from homology"/>
<reference evidence="8" key="1">
    <citation type="journal article" date="2019" name="Int. J. Syst. Evol. Microbiol.">
        <title>The Global Catalogue of Microorganisms (GCM) 10K type strain sequencing project: providing services to taxonomists for standard genome sequencing and annotation.</title>
        <authorList>
            <consortium name="The Broad Institute Genomics Platform"/>
            <consortium name="The Broad Institute Genome Sequencing Center for Infectious Disease"/>
            <person name="Wu L."/>
            <person name="Ma J."/>
        </authorList>
    </citation>
    <scope>NUCLEOTIDE SEQUENCE [LARGE SCALE GENOMIC DNA]</scope>
    <source>
        <strain evidence="8">JCM 16916</strain>
    </source>
</reference>
<evidence type="ECO:0000256" key="1">
    <source>
        <dbReference type="ARBA" id="ARBA00001947"/>
    </source>
</evidence>
<evidence type="ECO:0000259" key="6">
    <source>
        <dbReference type="Pfam" id="PF02900"/>
    </source>
</evidence>
<dbReference type="Gene3D" id="3.40.830.10">
    <property type="entry name" value="LigB-like"/>
    <property type="match status" value="1"/>
</dbReference>
<dbReference type="EMBL" id="BAAAZU010000006">
    <property type="protein sequence ID" value="GAA3921235.1"/>
    <property type="molecule type" value="Genomic_DNA"/>
</dbReference>
<dbReference type="RefSeq" id="WP_344759223.1">
    <property type="nucleotide sequence ID" value="NZ_BAAAZU010000006.1"/>
</dbReference>
<accession>A0ABP7MFN1</accession>
<dbReference type="NCBIfam" id="NF007914">
    <property type="entry name" value="PRK10628.1"/>
    <property type="match status" value="1"/>
</dbReference>
<gene>
    <name evidence="7" type="primary">ygiD</name>
    <name evidence="7" type="ORF">GCM10022229_13650</name>
</gene>
<dbReference type="CDD" id="cd07363">
    <property type="entry name" value="45_DOPA_Dioxygenase"/>
    <property type="match status" value="1"/>
</dbReference>
<evidence type="ECO:0000313" key="7">
    <source>
        <dbReference type="EMBL" id="GAA3921235.1"/>
    </source>
</evidence>
<dbReference type="Proteomes" id="UP001501727">
    <property type="component" value="Unassembled WGS sequence"/>
</dbReference>
<dbReference type="PANTHER" id="PTHR30096:SF0">
    <property type="entry name" value="4,5-DOPA DIOXYGENASE EXTRADIOL-LIKE PROTEIN"/>
    <property type="match status" value="1"/>
</dbReference>
<name>A0ABP7MFN1_9GAMM</name>
<keyword evidence="5" id="KW-0560">Oxidoreductase</keyword>
<organism evidence="7 8">
    <name type="scientific">Luteimonas lutimaris</name>
    <dbReference type="NCBI Taxonomy" id="698645"/>
    <lineage>
        <taxon>Bacteria</taxon>
        <taxon>Pseudomonadati</taxon>
        <taxon>Pseudomonadota</taxon>
        <taxon>Gammaproteobacteria</taxon>
        <taxon>Lysobacterales</taxon>
        <taxon>Lysobacteraceae</taxon>
        <taxon>Luteimonas</taxon>
    </lineage>
</organism>
<evidence type="ECO:0000313" key="8">
    <source>
        <dbReference type="Proteomes" id="UP001501727"/>
    </source>
</evidence>
<evidence type="ECO:0000256" key="5">
    <source>
        <dbReference type="ARBA" id="ARBA00023002"/>
    </source>
</evidence>
<dbReference type="InterPro" id="IPR004183">
    <property type="entry name" value="Xdiol_dOase_suB"/>
</dbReference>